<gene>
    <name evidence="2" type="ORF">RRG08_007370</name>
</gene>
<reference evidence="2" key="1">
    <citation type="journal article" date="2023" name="G3 (Bethesda)">
        <title>A reference genome for the long-term kleptoplast-retaining sea slug Elysia crispata morphotype clarki.</title>
        <authorList>
            <person name="Eastman K.E."/>
            <person name="Pendleton A.L."/>
            <person name="Shaikh M.A."/>
            <person name="Suttiyut T."/>
            <person name="Ogas R."/>
            <person name="Tomko P."/>
            <person name="Gavelis G."/>
            <person name="Widhalm J.R."/>
            <person name="Wisecaver J.H."/>
        </authorList>
    </citation>
    <scope>NUCLEOTIDE SEQUENCE</scope>
    <source>
        <strain evidence="2">ECLA1</strain>
    </source>
</reference>
<dbReference type="Gene3D" id="1.20.1250.20">
    <property type="entry name" value="MFS general substrate transporter like domains"/>
    <property type="match status" value="1"/>
</dbReference>
<dbReference type="EMBL" id="JAWDGP010001382">
    <property type="protein sequence ID" value="KAK3792292.1"/>
    <property type="molecule type" value="Genomic_DNA"/>
</dbReference>
<feature type="transmembrane region" description="Helical" evidence="1">
    <location>
        <begin position="191"/>
        <end position="213"/>
    </location>
</feature>
<evidence type="ECO:0000313" key="2">
    <source>
        <dbReference type="EMBL" id="KAK3792292.1"/>
    </source>
</evidence>
<proteinExistence type="predicted"/>
<accession>A0AAE1AQR0</accession>
<keyword evidence="1" id="KW-0812">Transmembrane</keyword>
<name>A0AAE1AQR0_9GAST</name>
<keyword evidence="3" id="KW-1185">Reference proteome</keyword>
<feature type="transmembrane region" description="Helical" evidence="1">
    <location>
        <begin position="104"/>
        <end position="125"/>
    </location>
</feature>
<feature type="transmembrane region" description="Helical" evidence="1">
    <location>
        <begin position="51"/>
        <end position="69"/>
    </location>
</feature>
<comment type="caution">
    <text evidence="2">The sequence shown here is derived from an EMBL/GenBank/DDBJ whole genome shotgun (WGS) entry which is preliminary data.</text>
</comment>
<feature type="transmembrane region" description="Helical" evidence="1">
    <location>
        <begin position="137"/>
        <end position="163"/>
    </location>
</feature>
<evidence type="ECO:0000313" key="3">
    <source>
        <dbReference type="Proteomes" id="UP001283361"/>
    </source>
</evidence>
<dbReference type="SUPFAM" id="SSF103473">
    <property type="entry name" value="MFS general substrate transporter"/>
    <property type="match status" value="1"/>
</dbReference>
<organism evidence="2 3">
    <name type="scientific">Elysia crispata</name>
    <name type="common">lettuce slug</name>
    <dbReference type="NCBI Taxonomy" id="231223"/>
    <lineage>
        <taxon>Eukaryota</taxon>
        <taxon>Metazoa</taxon>
        <taxon>Spiralia</taxon>
        <taxon>Lophotrochozoa</taxon>
        <taxon>Mollusca</taxon>
        <taxon>Gastropoda</taxon>
        <taxon>Heterobranchia</taxon>
        <taxon>Euthyneura</taxon>
        <taxon>Panpulmonata</taxon>
        <taxon>Sacoglossa</taxon>
        <taxon>Placobranchoidea</taxon>
        <taxon>Plakobranchidae</taxon>
        <taxon>Elysia</taxon>
    </lineage>
</organism>
<feature type="transmembrane region" description="Helical" evidence="1">
    <location>
        <begin position="76"/>
        <end position="98"/>
    </location>
</feature>
<protein>
    <submittedName>
        <fullName evidence="2">Uncharacterized protein</fullName>
    </submittedName>
</protein>
<dbReference type="AlphaFoldDB" id="A0AAE1AQR0"/>
<sequence length="224" mass="24490">MRTCFRTAFVLTGSVLNTLITSMLCFYGNLLPYIDSYNYAYRTRIRLDVDPLWVSSAYSCTSIIGMIFSSSVEQRFGLYLSILGSDMIVSLSVLSGYFTVTEPLALAVVFGGLQGIFVGIAYALAQKLLLQTMAIHKGLATGIMSIGSMLGGLLCIGLAFAVINPSNRKPDLTVDSKVFFSDHSLVDKVQIFFLVVGAIKIVTTLIGTFLMYIGTREILQNIKQ</sequence>
<keyword evidence="1" id="KW-0472">Membrane</keyword>
<evidence type="ECO:0000256" key="1">
    <source>
        <dbReference type="SAM" id="Phobius"/>
    </source>
</evidence>
<feature type="transmembrane region" description="Helical" evidence="1">
    <location>
        <begin position="7"/>
        <end position="31"/>
    </location>
</feature>
<dbReference type="Proteomes" id="UP001283361">
    <property type="component" value="Unassembled WGS sequence"/>
</dbReference>
<dbReference type="InterPro" id="IPR036259">
    <property type="entry name" value="MFS_trans_sf"/>
</dbReference>
<keyword evidence="1" id="KW-1133">Transmembrane helix</keyword>